<feature type="transmembrane region" description="Helical" evidence="11">
    <location>
        <begin position="72"/>
        <end position="99"/>
    </location>
</feature>
<dbReference type="GO" id="GO:0140359">
    <property type="term" value="F:ABC-type transporter activity"/>
    <property type="evidence" value="ECO:0007669"/>
    <property type="project" value="InterPro"/>
</dbReference>
<proteinExistence type="inferred from homology"/>
<evidence type="ECO:0000256" key="11">
    <source>
        <dbReference type="SAM" id="Phobius"/>
    </source>
</evidence>
<keyword evidence="8 11" id="KW-1133">Transmembrane helix</keyword>
<dbReference type="Pfam" id="PF00664">
    <property type="entry name" value="ABC_membrane"/>
    <property type="match status" value="2"/>
</dbReference>
<dbReference type="GO" id="GO:0005886">
    <property type="term" value="C:plasma membrane"/>
    <property type="evidence" value="ECO:0007669"/>
    <property type="project" value="UniProtKB-SubCell"/>
</dbReference>
<evidence type="ECO:0000313" key="14">
    <source>
        <dbReference type="EMBL" id="CAD8095252.1"/>
    </source>
</evidence>
<dbReference type="InterPro" id="IPR050173">
    <property type="entry name" value="ABC_transporter_C-like"/>
</dbReference>
<comment type="similarity">
    <text evidence="2">Belongs to the ABC transporter superfamily. ABCC family. Conjugate transporter (TC 3.A.1.208) subfamily.</text>
</comment>
<dbReference type="GO" id="GO:0005524">
    <property type="term" value="F:ATP binding"/>
    <property type="evidence" value="ECO:0007669"/>
    <property type="project" value="UniProtKB-KW"/>
</dbReference>
<feature type="transmembrane region" description="Helical" evidence="11">
    <location>
        <begin position="768"/>
        <end position="793"/>
    </location>
</feature>
<evidence type="ECO:0000256" key="10">
    <source>
        <dbReference type="ARBA" id="ARBA00023180"/>
    </source>
</evidence>
<keyword evidence="9 11" id="KW-0472">Membrane</keyword>
<dbReference type="InterPro" id="IPR003593">
    <property type="entry name" value="AAA+_ATPase"/>
</dbReference>
<reference evidence="14" key="1">
    <citation type="submission" date="2021-01" db="EMBL/GenBank/DDBJ databases">
        <authorList>
            <consortium name="Genoscope - CEA"/>
            <person name="William W."/>
        </authorList>
    </citation>
    <scope>NUCLEOTIDE SEQUENCE</scope>
</reference>
<dbReference type="SMART" id="SM00382">
    <property type="entry name" value="AAA"/>
    <property type="match status" value="2"/>
</dbReference>
<keyword evidence="6" id="KW-0547">Nucleotide-binding</keyword>
<feature type="domain" description="ABC transporter" evidence="12">
    <location>
        <begin position="378"/>
        <end position="609"/>
    </location>
</feature>
<evidence type="ECO:0000256" key="9">
    <source>
        <dbReference type="ARBA" id="ARBA00023136"/>
    </source>
</evidence>
<keyword evidence="5 11" id="KW-0812">Transmembrane</keyword>
<feature type="transmembrane region" description="Helical" evidence="11">
    <location>
        <begin position="105"/>
        <end position="122"/>
    </location>
</feature>
<keyword evidence="15" id="KW-1185">Reference proteome</keyword>
<dbReference type="AlphaFoldDB" id="A0A8S1NSP8"/>
<sequence length="1173" mass="137068">MDLLFLQLFNRFKQIRETLNKDKSLKIEKLPPIQEYLKIKDQDFDVKKIEFDTFQSLVNFVFLKEFKYQTMIVFIFYILESISKNAVSIIMSLLISSILNQSNNSIYFGALLILISCFANICRHKAITKSMEFSAISRFTLLNILYQKLLKIKTQAIDTGKLIGLATSDISMLEYYFMLIFQIFVMPISFIFGSLILYIRFDGIIGLIPLFIIMLIYPLQIFIQKRSIEYTKLYKQEQDKRIKLQSEFIDNIKVIKIYGIESKLNQRILEFRKREQQYLFKSQMIQLIDRSLNFFAQIWASMLFIVILYLFNYELNSASLIATIQQLQYFKVSCVQQVSYGIQSYLNIKMIFQRYIDIYKNLKMDIRQTQKHESAQLIKLNDLSVGWKQEKLLKQINFEINPKDFILITGKIGSGKTSFLLALIDDGPLYLGGFKSERENLTKSYVEQDPILFEDSIQNNITFGKVFIEELYLKVIEVVCLKEDIEKMQQKDQTMINDRVTTISGGQKTRIALARALYSLSDLIILDDPFSSLDKQVQIQIYQNLREFLFNYHFIQTNKYPAVVLTTHSQTIINQFRMFYLLEDGSFSQQFNENFNDVEEINQLKIEFVEQKQSIKKDQESQKQVEKIKQNKFIYYFSNWTKNKLFSLILVVIVIFMNFLSEALYNYYYQGISVIKPDNYDNQIKQIIMICILAFINNYVKYILNSFGCLSANSHIHINMIQSVSQGKISYFDSKAGSSVLTKFTTDLNLADNMIPVTLFDFWELGSYFLISLISLVILQTHFIYIMILTIILNWQVLGSYRNLILKSQELDQQTKGPLLDLFKKTITGLRTINVFEQQKYFLQQFRNATNNAILSNTTYYYAQRLFGISIDFLGLFVQQCGIIMIFLFNQNETFTQALLLLMIFNENQQWFLRQSLSFINQMNCVDRMQDLIIIDQEKNQLKNQPVQLQGNINFTNIYLKYNFDYALNGLNLNIRQGEKVGIIGRTGAGKSSIISILFKLYDIEKADKFDIDGFDIRDLSPLVLRSNISIIPQQPIIFDDTVRQNIDLFNQHSEEEIMNVLKDVKLFDYVQGLPNGLNSHFQGLSQGNKQLISLSRVLLQNRPIIIMDEATSNLDQETDLLVEEILLKKLKNKTVITIVHKTQTIKNYDKIVILNNGRVDKIGTPLEILDHL</sequence>
<evidence type="ECO:0000313" key="15">
    <source>
        <dbReference type="Proteomes" id="UP000692954"/>
    </source>
</evidence>
<feature type="transmembrane region" description="Helical" evidence="11">
    <location>
        <begin position="686"/>
        <end position="704"/>
    </location>
</feature>
<feature type="domain" description="ABC transmembrane type-1" evidence="13">
    <location>
        <begin position="72"/>
        <end position="330"/>
    </location>
</feature>
<evidence type="ECO:0000256" key="5">
    <source>
        <dbReference type="ARBA" id="ARBA00022692"/>
    </source>
</evidence>
<feature type="transmembrane region" description="Helical" evidence="11">
    <location>
        <begin position="175"/>
        <end position="198"/>
    </location>
</feature>
<dbReference type="PROSITE" id="PS50929">
    <property type="entry name" value="ABC_TM1F"/>
    <property type="match status" value="2"/>
</dbReference>
<keyword evidence="3" id="KW-0813">Transport</keyword>
<dbReference type="PROSITE" id="PS00211">
    <property type="entry name" value="ABC_TRANSPORTER_1"/>
    <property type="match status" value="2"/>
</dbReference>
<feature type="domain" description="ABC transmembrane type-1" evidence="13">
    <location>
        <begin position="645"/>
        <end position="906"/>
    </location>
</feature>
<evidence type="ECO:0000256" key="1">
    <source>
        <dbReference type="ARBA" id="ARBA00004651"/>
    </source>
</evidence>
<dbReference type="Pfam" id="PF00005">
    <property type="entry name" value="ABC_tran"/>
    <property type="match status" value="2"/>
</dbReference>
<feature type="domain" description="ABC transporter" evidence="12">
    <location>
        <begin position="953"/>
        <end position="1173"/>
    </location>
</feature>
<protein>
    <recommendedName>
        <fullName evidence="16">ABC transporter family protein</fullName>
    </recommendedName>
</protein>
<dbReference type="PROSITE" id="PS50893">
    <property type="entry name" value="ABC_TRANSPORTER_2"/>
    <property type="match status" value="2"/>
</dbReference>
<keyword evidence="4" id="KW-1003">Cell membrane</keyword>
<dbReference type="OrthoDB" id="6500128at2759"/>
<dbReference type="Proteomes" id="UP000692954">
    <property type="component" value="Unassembled WGS sequence"/>
</dbReference>
<dbReference type="InterPro" id="IPR017871">
    <property type="entry name" value="ABC_transporter-like_CS"/>
</dbReference>
<feature type="transmembrane region" description="Helical" evidence="11">
    <location>
        <begin position="204"/>
        <end position="223"/>
    </location>
</feature>
<evidence type="ECO:0000256" key="3">
    <source>
        <dbReference type="ARBA" id="ARBA00022448"/>
    </source>
</evidence>
<evidence type="ECO:0000256" key="4">
    <source>
        <dbReference type="ARBA" id="ARBA00022475"/>
    </source>
</evidence>
<evidence type="ECO:0008006" key="16">
    <source>
        <dbReference type="Google" id="ProtNLM"/>
    </source>
</evidence>
<dbReference type="PANTHER" id="PTHR24223">
    <property type="entry name" value="ATP-BINDING CASSETTE SUB-FAMILY C"/>
    <property type="match status" value="1"/>
</dbReference>
<dbReference type="FunFam" id="3.40.50.300:FF:002145">
    <property type="entry name" value="ABC transporter (MsbA subfamily)"/>
    <property type="match status" value="1"/>
</dbReference>
<evidence type="ECO:0000256" key="7">
    <source>
        <dbReference type="ARBA" id="ARBA00022840"/>
    </source>
</evidence>
<accession>A0A8S1NSP8</accession>
<dbReference type="InterPro" id="IPR003439">
    <property type="entry name" value="ABC_transporter-like_ATP-bd"/>
</dbReference>
<dbReference type="InterPro" id="IPR011527">
    <property type="entry name" value="ABC1_TM_dom"/>
</dbReference>
<evidence type="ECO:0000256" key="8">
    <source>
        <dbReference type="ARBA" id="ARBA00022989"/>
    </source>
</evidence>
<evidence type="ECO:0000256" key="2">
    <source>
        <dbReference type="ARBA" id="ARBA00009726"/>
    </source>
</evidence>
<keyword evidence="7" id="KW-0067">ATP-binding</keyword>
<comment type="caution">
    <text evidence="14">The sequence shown here is derived from an EMBL/GenBank/DDBJ whole genome shotgun (WGS) entry which is preliminary data.</text>
</comment>
<evidence type="ECO:0000256" key="6">
    <source>
        <dbReference type="ARBA" id="ARBA00022741"/>
    </source>
</evidence>
<evidence type="ECO:0000259" key="12">
    <source>
        <dbReference type="PROSITE" id="PS50893"/>
    </source>
</evidence>
<comment type="subcellular location">
    <subcellularLocation>
        <location evidence="1">Cell membrane</location>
        <topology evidence="1">Multi-pass membrane protein</topology>
    </subcellularLocation>
</comment>
<name>A0A8S1NSP8_9CILI</name>
<dbReference type="GO" id="GO:0016887">
    <property type="term" value="F:ATP hydrolysis activity"/>
    <property type="evidence" value="ECO:0007669"/>
    <property type="project" value="InterPro"/>
</dbReference>
<dbReference type="PANTHER" id="PTHR24223:SF456">
    <property type="entry name" value="MULTIDRUG RESISTANCE-ASSOCIATED PROTEIN LETHAL(2)03659"/>
    <property type="match status" value="1"/>
</dbReference>
<dbReference type="EMBL" id="CAJJDN010000064">
    <property type="protein sequence ID" value="CAD8095252.1"/>
    <property type="molecule type" value="Genomic_DNA"/>
</dbReference>
<feature type="transmembrane region" description="Helical" evidence="11">
    <location>
        <begin position="645"/>
        <end position="665"/>
    </location>
</feature>
<keyword evidence="10" id="KW-0325">Glycoprotein</keyword>
<feature type="transmembrane region" description="Helical" evidence="11">
    <location>
        <begin position="866"/>
        <end position="889"/>
    </location>
</feature>
<organism evidence="14 15">
    <name type="scientific">Paramecium sonneborni</name>
    <dbReference type="NCBI Taxonomy" id="65129"/>
    <lineage>
        <taxon>Eukaryota</taxon>
        <taxon>Sar</taxon>
        <taxon>Alveolata</taxon>
        <taxon>Ciliophora</taxon>
        <taxon>Intramacronucleata</taxon>
        <taxon>Oligohymenophorea</taxon>
        <taxon>Peniculida</taxon>
        <taxon>Parameciidae</taxon>
        <taxon>Paramecium</taxon>
    </lineage>
</organism>
<evidence type="ECO:0000259" key="13">
    <source>
        <dbReference type="PROSITE" id="PS50929"/>
    </source>
</evidence>
<gene>
    <name evidence="14" type="ORF">PSON_ATCC_30995.1.T0640082</name>
</gene>
<feature type="transmembrane region" description="Helical" evidence="11">
    <location>
        <begin position="291"/>
        <end position="311"/>
    </location>
</feature>